<organism evidence="2 3">
    <name type="scientific">Gulosibacter molinativorax</name>
    <dbReference type="NCBI Taxonomy" id="256821"/>
    <lineage>
        <taxon>Bacteria</taxon>
        <taxon>Bacillati</taxon>
        <taxon>Actinomycetota</taxon>
        <taxon>Actinomycetes</taxon>
        <taxon>Micrococcales</taxon>
        <taxon>Microbacteriaceae</taxon>
        <taxon>Gulosibacter</taxon>
    </lineage>
</organism>
<keyword evidence="3" id="KW-1185">Reference proteome</keyword>
<evidence type="ECO:0000256" key="1">
    <source>
        <dbReference type="SAM" id="MobiDB-lite"/>
    </source>
</evidence>
<feature type="region of interest" description="Disordered" evidence="1">
    <location>
        <begin position="1"/>
        <end position="42"/>
    </location>
</feature>
<reference evidence="2" key="2">
    <citation type="journal article" date="2022" name="Sci. Rep.">
        <title>In silico prediction of the enzymes involved in the degradation of the herbicide molinate by Gulosibacter molinativorax ON4T.</title>
        <authorList>
            <person name="Lopes A.R."/>
            <person name="Bunin E."/>
            <person name="Viana A.T."/>
            <person name="Froufe H."/>
            <person name="Munoz-Merida A."/>
            <person name="Pinho D."/>
            <person name="Figueiredo J."/>
            <person name="Barroso C."/>
            <person name="Vaz-Moreira I."/>
            <person name="Bellanger X."/>
            <person name="Egas C."/>
            <person name="Nunes O.C."/>
        </authorList>
    </citation>
    <scope>NUCLEOTIDE SEQUENCE</scope>
    <source>
        <strain evidence="2">ON4</strain>
    </source>
</reference>
<name>A0ABT7CB98_9MICO</name>
<evidence type="ECO:0000313" key="2">
    <source>
        <dbReference type="EMBL" id="MDJ1372472.1"/>
    </source>
</evidence>
<dbReference type="EMBL" id="PXVD01000027">
    <property type="protein sequence ID" value="MDJ1372472.1"/>
    <property type="molecule type" value="Genomic_DNA"/>
</dbReference>
<proteinExistence type="predicted"/>
<protein>
    <submittedName>
        <fullName evidence="2">Transposase</fullName>
    </submittedName>
</protein>
<sequence>MKRRHGVSSKEADEALADPLSVTFDPDPSSLSGASVRVSGRSATTGRLLTVIIRIHEGVTYGVNDWPANSIDQRRHKTGGDMP</sequence>
<reference evidence="2" key="1">
    <citation type="submission" date="2018-03" db="EMBL/GenBank/DDBJ databases">
        <authorList>
            <person name="Nunes O.C."/>
            <person name="Lopes A.R."/>
            <person name="Froufe H."/>
            <person name="Munoz-Merida A."/>
            <person name="Barroso C."/>
            <person name="Egas C."/>
        </authorList>
    </citation>
    <scope>NUCLEOTIDE SEQUENCE</scope>
    <source>
        <strain evidence="2">ON4</strain>
    </source>
</reference>
<comment type="caution">
    <text evidence="2">The sequence shown here is derived from an EMBL/GenBank/DDBJ whole genome shotgun (WGS) entry which is preliminary data.</text>
</comment>
<feature type="region of interest" description="Disordered" evidence="1">
    <location>
        <begin position="64"/>
        <end position="83"/>
    </location>
</feature>
<dbReference type="Proteomes" id="UP001170379">
    <property type="component" value="Unassembled WGS sequence"/>
</dbReference>
<evidence type="ECO:0000313" key="3">
    <source>
        <dbReference type="Proteomes" id="UP001170379"/>
    </source>
</evidence>
<accession>A0ABT7CB98</accession>
<gene>
    <name evidence="2" type="ORF">C7K25_14055</name>
</gene>